<sequence length="404" mass="46394">MNSGNVPNLFKNKINCCGCGACENICPKNAISMQEDEDGFLYPRIDESVCIRCKKCTKVCAFQNVNEIHTPINAYAAISKNREQATESASGGIFAAIAEKIIKENGIVFGAAFTKDYGVEHRYIDELDKLLYLQGSKYVHSRIGNSYKKVKKFLEEEKTVLFSGTPCQVAGLRAYLGKEYENLFTIDIICHGVPSEKMFQSYLRYFEEKHNGILTFFTFRDKKLGWGINGRMTVETRNKKKKNITLWQSGSSYLFYFIKGWIYRENCYHCKYASENRPGDITIGDFWGIERQHPDYIGKNGWDESKGISSIIVNTDKGKSLLNKCENVLELKNSTFYDIAIGNAQLNKPCMEPVERKNLFLLYKLKGWAGLEKYYSDFIGVRKYESLIKSLIPHSMKRWIKRNL</sequence>
<feature type="domain" description="4Fe-4S ferredoxin-type" evidence="4">
    <location>
        <begin position="7"/>
        <end position="36"/>
    </location>
</feature>
<keyword evidence="1" id="KW-0479">Metal-binding</keyword>
<dbReference type="Proteomes" id="UP000095649">
    <property type="component" value="Unassembled WGS sequence"/>
</dbReference>
<dbReference type="RefSeq" id="WP_055185295.1">
    <property type="nucleotide sequence ID" value="NZ_CYXN01000003.1"/>
</dbReference>
<evidence type="ECO:0000259" key="4">
    <source>
        <dbReference type="PROSITE" id="PS51379"/>
    </source>
</evidence>
<evidence type="ECO:0000313" key="6">
    <source>
        <dbReference type="Proteomes" id="UP000095649"/>
    </source>
</evidence>
<keyword evidence="3" id="KW-0411">Iron-sulfur</keyword>
<dbReference type="SUPFAM" id="SSF54862">
    <property type="entry name" value="4Fe-4S ferredoxins"/>
    <property type="match status" value="1"/>
</dbReference>
<dbReference type="InterPro" id="IPR017900">
    <property type="entry name" value="4Fe4S_Fe_S_CS"/>
</dbReference>
<protein>
    <submittedName>
        <fullName evidence="5">F420H2 dehydrogenase subunit F</fullName>
    </submittedName>
</protein>
<evidence type="ECO:0000256" key="2">
    <source>
        <dbReference type="ARBA" id="ARBA00023004"/>
    </source>
</evidence>
<dbReference type="Pfam" id="PF04432">
    <property type="entry name" value="FrhB_FdhB_C"/>
    <property type="match status" value="1"/>
</dbReference>
<dbReference type="PANTHER" id="PTHR43193">
    <property type="match status" value="1"/>
</dbReference>
<dbReference type="PROSITE" id="PS51379">
    <property type="entry name" value="4FE4S_FER_2"/>
    <property type="match status" value="2"/>
</dbReference>
<dbReference type="Pfam" id="PF12838">
    <property type="entry name" value="Fer4_7"/>
    <property type="match status" value="1"/>
</dbReference>
<feature type="domain" description="4Fe-4S ferredoxin-type" evidence="4">
    <location>
        <begin position="41"/>
        <end position="70"/>
    </location>
</feature>
<evidence type="ECO:0000256" key="3">
    <source>
        <dbReference type="ARBA" id="ARBA00023014"/>
    </source>
</evidence>
<dbReference type="GO" id="GO:0051536">
    <property type="term" value="F:iron-sulfur cluster binding"/>
    <property type="evidence" value="ECO:0007669"/>
    <property type="project" value="UniProtKB-KW"/>
</dbReference>
<proteinExistence type="predicted"/>
<evidence type="ECO:0000256" key="1">
    <source>
        <dbReference type="ARBA" id="ARBA00022723"/>
    </source>
</evidence>
<evidence type="ECO:0000313" key="5">
    <source>
        <dbReference type="EMBL" id="CUM81882.1"/>
    </source>
</evidence>
<dbReference type="InterPro" id="IPR017896">
    <property type="entry name" value="4Fe4S_Fe-S-bd"/>
</dbReference>
<name>A0A173RV63_9FIRM</name>
<organism evidence="5 6">
    <name type="scientific">Faecalibacterium prausnitzii</name>
    <dbReference type="NCBI Taxonomy" id="853"/>
    <lineage>
        <taxon>Bacteria</taxon>
        <taxon>Bacillati</taxon>
        <taxon>Bacillota</taxon>
        <taxon>Clostridia</taxon>
        <taxon>Eubacteriales</taxon>
        <taxon>Oscillospiraceae</taxon>
        <taxon>Faecalibacterium</taxon>
    </lineage>
</organism>
<dbReference type="PROSITE" id="PS00198">
    <property type="entry name" value="4FE4S_FER_1"/>
    <property type="match status" value="1"/>
</dbReference>
<dbReference type="PANTHER" id="PTHR43193:SF2">
    <property type="entry name" value="POLYFERREDOXIN PROTEIN FWDF"/>
    <property type="match status" value="1"/>
</dbReference>
<keyword evidence="2" id="KW-0408">Iron</keyword>
<accession>A0A173RV63</accession>
<gene>
    <name evidence="5" type="ORF">ERS852582_00680</name>
</gene>
<dbReference type="GO" id="GO:0046872">
    <property type="term" value="F:metal ion binding"/>
    <property type="evidence" value="ECO:0007669"/>
    <property type="project" value="UniProtKB-KW"/>
</dbReference>
<dbReference type="EMBL" id="CYXN01000003">
    <property type="protein sequence ID" value="CUM81882.1"/>
    <property type="molecule type" value="Genomic_DNA"/>
</dbReference>
<dbReference type="InterPro" id="IPR052977">
    <property type="entry name" value="Polyferredoxin-like_ET"/>
</dbReference>
<dbReference type="Gene3D" id="3.30.70.20">
    <property type="match status" value="1"/>
</dbReference>
<reference evidence="5 6" key="1">
    <citation type="submission" date="2015-09" db="EMBL/GenBank/DDBJ databases">
        <authorList>
            <consortium name="Pathogen Informatics"/>
        </authorList>
    </citation>
    <scope>NUCLEOTIDE SEQUENCE [LARGE SCALE GENOMIC DNA]</scope>
    <source>
        <strain evidence="5 6">2789STDY5834970</strain>
    </source>
</reference>
<dbReference type="AlphaFoldDB" id="A0A173RV63"/>
<dbReference type="InterPro" id="IPR007525">
    <property type="entry name" value="FrhB_FdhB_C"/>
</dbReference>